<sequence length="243" mass="25453">MDDDRGTALLRWWARRAQERAAREPARPAGTPSSTGASPAPAHALGQRLVGALVPLTRLATVAPGTVAVLLQPDGTVTVRRPGELLVPRLLALPGAPLVRALPVSTAPIHLDVPLTGLVSFDGYPVDTTTLRLELQLDPADDFAALAALVAEHGAAVEQVLLDPVPRACATAAQGAVAMNRIAPLQRLGLRQVLADRWLPATFGGGLLLRRGFDVLEADRTEEDEPTVPVLGRHPVVTPAGGS</sequence>
<comment type="caution">
    <text evidence="2">The sequence shown here is derived from an EMBL/GenBank/DDBJ whole genome shotgun (WGS) entry which is preliminary data.</text>
</comment>
<evidence type="ECO:0000256" key="1">
    <source>
        <dbReference type="SAM" id="MobiDB-lite"/>
    </source>
</evidence>
<feature type="region of interest" description="Disordered" evidence="1">
    <location>
        <begin position="220"/>
        <end position="243"/>
    </location>
</feature>
<dbReference type="EMBL" id="JAGIOB010000001">
    <property type="protein sequence ID" value="MBP2416004.1"/>
    <property type="molecule type" value="Genomic_DNA"/>
</dbReference>
<organism evidence="2 3">
    <name type="scientific">Microlunatus capsulatus</name>
    <dbReference type="NCBI Taxonomy" id="99117"/>
    <lineage>
        <taxon>Bacteria</taxon>
        <taxon>Bacillati</taxon>
        <taxon>Actinomycetota</taxon>
        <taxon>Actinomycetes</taxon>
        <taxon>Propionibacteriales</taxon>
        <taxon>Propionibacteriaceae</taxon>
        <taxon>Microlunatus</taxon>
    </lineage>
</organism>
<gene>
    <name evidence="2" type="ORF">JOF54_000926</name>
</gene>
<feature type="compositionally biased region" description="Basic and acidic residues" evidence="1">
    <location>
        <begin position="17"/>
        <end position="26"/>
    </location>
</feature>
<protein>
    <submittedName>
        <fullName evidence="2">Uncharacterized protein</fullName>
    </submittedName>
</protein>
<feature type="region of interest" description="Disordered" evidence="1">
    <location>
        <begin position="17"/>
        <end position="42"/>
    </location>
</feature>
<accession>A0ABS4Z4N1</accession>
<proteinExistence type="predicted"/>
<evidence type="ECO:0000313" key="2">
    <source>
        <dbReference type="EMBL" id="MBP2416004.1"/>
    </source>
</evidence>
<dbReference type="Proteomes" id="UP000758168">
    <property type="component" value="Unassembled WGS sequence"/>
</dbReference>
<dbReference type="RefSeq" id="WP_210053426.1">
    <property type="nucleotide sequence ID" value="NZ_BAAAMH010000006.1"/>
</dbReference>
<reference evidence="2 3" key="1">
    <citation type="submission" date="2021-03" db="EMBL/GenBank/DDBJ databases">
        <title>Sequencing the genomes of 1000 actinobacteria strains.</title>
        <authorList>
            <person name="Klenk H.-P."/>
        </authorList>
    </citation>
    <scope>NUCLEOTIDE SEQUENCE [LARGE SCALE GENOMIC DNA]</scope>
    <source>
        <strain evidence="2 3">DSM 12936</strain>
    </source>
</reference>
<evidence type="ECO:0000313" key="3">
    <source>
        <dbReference type="Proteomes" id="UP000758168"/>
    </source>
</evidence>
<name>A0ABS4Z4N1_9ACTN</name>
<keyword evidence="3" id="KW-1185">Reference proteome</keyword>